<organism evidence="2 3">
    <name type="scientific">Oleoguttula mirabilis</name>
    <dbReference type="NCBI Taxonomy" id="1507867"/>
    <lineage>
        <taxon>Eukaryota</taxon>
        <taxon>Fungi</taxon>
        <taxon>Dikarya</taxon>
        <taxon>Ascomycota</taxon>
        <taxon>Pezizomycotina</taxon>
        <taxon>Dothideomycetes</taxon>
        <taxon>Dothideomycetidae</taxon>
        <taxon>Mycosphaerellales</taxon>
        <taxon>Teratosphaeriaceae</taxon>
        <taxon>Oleoguttula</taxon>
    </lineage>
</organism>
<protein>
    <submittedName>
        <fullName evidence="2">Uncharacterized protein</fullName>
    </submittedName>
</protein>
<proteinExistence type="predicted"/>
<keyword evidence="3" id="KW-1185">Reference proteome</keyword>
<dbReference type="Proteomes" id="UP001324427">
    <property type="component" value="Unassembled WGS sequence"/>
</dbReference>
<keyword evidence="1" id="KW-0472">Membrane</keyword>
<evidence type="ECO:0000256" key="1">
    <source>
        <dbReference type="SAM" id="Phobius"/>
    </source>
</evidence>
<feature type="transmembrane region" description="Helical" evidence="1">
    <location>
        <begin position="66"/>
        <end position="86"/>
    </location>
</feature>
<dbReference type="AlphaFoldDB" id="A0AAV9JFF0"/>
<reference evidence="2 3" key="1">
    <citation type="submission" date="2021-11" db="EMBL/GenBank/DDBJ databases">
        <title>Black yeast isolated from Biological Soil Crust.</title>
        <authorList>
            <person name="Kurbessoian T."/>
        </authorList>
    </citation>
    <scope>NUCLEOTIDE SEQUENCE [LARGE SCALE GENOMIC DNA]</scope>
    <source>
        <strain evidence="2 3">CCFEE 5522</strain>
    </source>
</reference>
<sequence length="152" mass="16369">MAIPTTVSVSQSTYPITIYEIYAPMIEIRWQSSALPVNGTSSSPTPTASSATHAAASAGLSTGVKVAIGVVIPMAVLIAVVLGIWFQRSRSRMGAKPGSTAPIPLPESVPELRDNALHEMEEQRTAHEMDSKGLVNSERHELPANEYYHAWK</sequence>
<evidence type="ECO:0000313" key="3">
    <source>
        <dbReference type="Proteomes" id="UP001324427"/>
    </source>
</evidence>
<keyword evidence="1" id="KW-1133">Transmembrane helix</keyword>
<gene>
    <name evidence="2" type="ORF">LTR36_004528</name>
</gene>
<keyword evidence="1" id="KW-0812">Transmembrane</keyword>
<name>A0AAV9JFF0_9PEZI</name>
<evidence type="ECO:0000313" key="2">
    <source>
        <dbReference type="EMBL" id="KAK4544030.1"/>
    </source>
</evidence>
<dbReference type="EMBL" id="JAVFHQ010000027">
    <property type="protein sequence ID" value="KAK4544030.1"/>
    <property type="molecule type" value="Genomic_DNA"/>
</dbReference>
<accession>A0AAV9JFF0</accession>
<comment type="caution">
    <text evidence="2">The sequence shown here is derived from an EMBL/GenBank/DDBJ whole genome shotgun (WGS) entry which is preliminary data.</text>
</comment>